<keyword evidence="1" id="KW-1133">Transmembrane helix</keyword>
<accession>A0A7S0HRF9</accession>
<keyword evidence="1" id="KW-0812">Transmembrane</keyword>
<feature type="transmembrane region" description="Helical" evidence="1">
    <location>
        <begin position="311"/>
        <end position="329"/>
    </location>
</feature>
<evidence type="ECO:0000313" key="2">
    <source>
        <dbReference type="EMBL" id="CAD8492480.1"/>
    </source>
</evidence>
<proteinExistence type="predicted"/>
<keyword evidence="1" id="KW-0472">Membrane</keyword>
<feature type="transmembrane region" description="Helical" evidence="1">
    <location>
        <begin position="399"/>
        <end position="417"/>
    </location>
</feature>
<gene>
    <name evidence="2" type="ORF">HPHI1048_LOCUS15057</name>
</gene>
<sequence>MNGTNSRNAIFPWGERAEASFDSSHIRPITELCLEGSVLRPAIDDPPVDPVGQEHGADLSRFVSCTLNRYNLMTSACISALARTEISLEDCMQKEIFHLKSTPSDSIFFTAKPFSSGLSKVPFKAYIFLCTVSFAMSAIILSQSVALPLVGYEGQSFNCSRPRFWKRMHAEEIALEVDSFGIAWGDGPRLYEKSTRLRGFSEASNSFSVEIYQQAMKFNGIYFILQQPFHGEGHVWAEFNLRYSKDNITFIEQHWRGWTDIIDSMNTILLFRWGPATTVNMDYFLWVSCYITVTIIFLTCIMFILIEKEQYVKPLVLTGIAILMIITIWDVPVRRSVWHMNDNNAVDVASLALQALMGVLLFFLMVAIWTEKFILLSIMLYGICNLASVVIAYNLERTFNIFTLLGYGILPCGFVIYNKIRMRVLTSSAHRLMKEDMAKYDEVFRSVISETDSSDLTALEDLSMQIFHESNACKQTRQLLNIKNLREMGKQLKLPQRNTVDGRLKSLISQQLLRLGGAEDFVALTNLDFLYTQACMLYPLVREVVTGWAKASGGILSHGVHDSGEEVEERVPNSGEHLLSQRLKSPSRAIEKVIRCYGGDASFLLDICRESIIFRDMASLVKCLQAIHADRNVHICRIKNRHSKAYNAYETGGYRDVAVNLQLKTGDAELLGVEYHTFELLLIHKSYYAIKDKDGHDRYVRWRNMRGR</sequence>
<organism evidence="2">
    <name type="scientific">Hanusia phi</name>
    <dbReference type="NCBI Taxonomy" id="3032"/>
    <lineage>
        <taxon>Eukaryota</taxon>
        <taxon>Cryptophyceae</taxon>
        <taxon>Pyrenomonadales</taxon>
        <taxon>Geminigeraceae</taxon>
        <taxon>Hanusia</taxon>
    </lineage>
</organism>
<reference evidence="2" key="1">
    <citation type="submission" date="2021-01" db="EMBL/GenBank/DDBJ databases">
        <authorList>
            <person name="Corre E."/>
            <person name="Pelletier E."/>
            <person name="Niang G."/>
            <person name="Scheremetjew M."/>
            <person name="Finn R."/>
            <person name="Kale V."/>
            <person name="Holt S."/>
            <person name="Cochrane G."/>
            <person name="Meng A."/>
            <person name="Brown T."/>
            <person name="Cohen L."/>
        </authorList>
    </citation>
    <scope>NUCLEOTIDE SEQUENCE</scope>
    <source>
        <strain evidence="2">CCMP325</strain>
    </source>
</reference>
<feature type="transmembrane region" description="Helical" evidence="1">
    <location>
        <begin position="125"/>
        <end position="146"/>
    </location>
</feature>
<feature type="transmembrane region" description="Helical" evidence="1">
    <location>
        <begin position="349"/>
        <end position="366"/>
    </location>
</feature>
<name>A0A7S0HRF9_9CRYP</name>
<dbReference type="AlphaFoldDB" id="A0A7S0HRF9"/>
<feature type="transmembrane region" description="Helical" evidence="1">
    <location>
        <begin position="283"/>
        <end position="304"/>
    </location>
</feature>
<dbReference type="EMBL" id="HBEO01022242">
    <property type="protein sequence ID" value="CAD8492480.1"/>
    <property type="molecule type" value="Transcribed_RNA"/>
</dbReference>
<feature type="transmembrane region" description="Helical" evidence="1">
    <location>
        <begin position="373"/>
        <end position="393"/>
    </location>
</feature>
<protein>
    <submittedName>
        <fullName evidence="2">Uncharacterized protein</fullName>
    </submittedName>
</protein>
<evidence type="ECO:0000256" key="1">
    <source>
        <dbReference type="SAM" id="Phobius"/>
    </source>
</evidence>